<gene>
    <name evidence="1" type="ORF">FNV0755</name>
</gene>
<sequence>MENTMEITIINGSPRLKKSNSEILKNYLLNFIKENKINEYFSFSTKLDNNIKTNIYNSDILIFIFPLYVDSIPSNLLSLLVNFENEKLINSKTKIYCIVNNGFFEGVQNHLAISQIRCWSKKVNAQWGQGIGVGGGELLSHLKKVPLGNGPLKNLGITLEKFSKNILLLKSNEDIYINPNYPKILYFLQANISWFIIARKNKLKFRDLFKKIYNKQN</sequence>
<dbReference type="SUPFAM" id="SSF52218">
    <property type="entry name" value="Flavoproteins"/>
    <property type="match status" value="1"/>
</dbReference>
<dbReference type="Gene3D" id="3.40.50.360">
    <property type="match status" value="1"/>
</dbReference>
<proteinExistence type="predicted"/>
<comment type="caution">
    <text evidence="1">The sequence shown here is derived from an EMBL/GenBank/DDBJ whole genome shotgun (WGS) entry which is preliminary data.</text>
</comment>
<evidence type="ECO:0000313" key="1">
    <source>
        <dbReference type="EMBL" id="EAA23840.1"/>
    </source>
</evidence>
<protein>
    <recommendedName>
        <fullName evidence="3">NADPH-dependent FMN reductase-like domain-containing protein</fullName>
    </recommendedName>
</protein>
<dbReference type="InterPro" id="IPR029039">
    <property type="entry name" value="Flavoprotein-like_sf"/>
</dbReference>
<dbReference type="AlphaFoldDB" id="Q7P580"/>
<dbReference type="EMBL" id="AABF01000080">
    <property type="protein sequence ID" value="EAA23840.1"/>
    <property type="molecule type" value="Genomic_DNA"/>
</dbReference>
<accession>Q7P580</accession>
<reference evidence="1 2" key="1">
    <citation type="journal article" date="2003" name="Genome Res.">
        <title>Genome analysis of F. nucleatum sub spp vincentii and its comparison with the genome of F. nucleatum ATCC 25586.</title>
        <authorList>
            <person name="Kapatral V."/>
            <person name="Ivanova N."/>
            <person name="Anderson I."/>
            <person name="Reznik G."/>
            <person name="Bhattacharyya A."/>
            <person name="Gardner W.L."/>
            <person name="Mikhailova N."/>
            <person name="Lapidus A."/>
            <person name="Larsen N."/>
            <person name="D'Souza M."/>
            <person name="Walunas T."/>
            <person name="Haselkorn R."/>
            <person name="Overbeek R."/>
            <person name="Kyrpides N."/>
        </authorList>
    </citation>
    <scope>NUCLEOTIDE SEQUENCE [LARGE SCALE GENOMIC DNA]</scope>
    <source>
        <strain evidence="1 2">ATCC 49256</strain>
    </source>
</reference>
<dbReference type="Proteomes" id="UP000006454">
    <property type="component" value="Unassembled WGS sequence"/>
</dbReference>
<organism evidence="1 2">
    <name type="scientific">Fusobacterium vincentii ATCC 49256</name>
    <dbReference type="NCBI Taxonomy" id="209882"/>
    <lineage>
        <taxon>Bacteria</taxon>
        <taxon>Fusobacteriati</taxon>
        <taxon>Fusobacteriota</taxon>
        <taxon>Fusobacteriia</taxon>
        <taxon>Fusobacteriales</taxon>
        <taxon>Fusobacteriaceae</taxon>
        <taxon>Fusobacterium</taxon>
    </lineage>
</organism>
<evidence type="ECO:0008006" key="3">
    <source>
        <dbReference type="Google" id="ProtNLM"/>
    </source>
</evidence>
<name>Q7P580_FUSVC</name>
<evidence type="ECO:0000313" key="2">
    <source>
        <dbReference type="Proteomes" id="UP000006454"/>
    </source>
</evidence>